<dbReference type="InterPro" id="IPR001623">
    <property type="entry name" value="DnaJ_domain"/>
</dbReference>
<dbReference type="InterPro" id="IPR015399">
    <property type="entry name" value="DUF1977_DnaJ-like"/>
</dbReference>
<dbReference type="CDD" id="cd06257">
    <property type="entry name" value="DnaJ"/>
    <property type="match status" value="1"/>
</dbReference>
<dbReference type="SUPFAM" id="SSF46565">
    <property type="entry name" value="Chaperone J-domain"/>
    <property type="match status" value="1"/>
</dbReference>
<dbReference type="Pfam" id="PF09320">
    <property type="entry name" value="DUF1977"/>
    <property type="match status" value="1"/>
</dbReference>
<dbReference type="Pfam" id="PF00226">
    <property type="entry name" value="DnaJ"/>
    <property type="match status" value="1"/>
</dbReference>
<evidence type="ECO:0000313" key="8">
    <source>
        <dbReference type="Proteomes" id="UP000008141"/>
    </source>
</evidence>
<dbReference type="PANTHER" id="PTHR43908">
    <property type="entry name" value="AT29763P-RELATED"/>
    <property type="match status" value="1"/>
</dbReference>
<feature type="domain" description="J" evidence="6">
    <location>
        <begin position="135"/>
        <end position="199"/>
    </location>
</feature>
<dbReference type="GO" id="GO:0005789">
    <property type="term" value="C:endoplasmic reticulum membrane"/>
    <property type="evidence" value="ECO:0007669"/>
    <property type="project" value="TreeGrafter"/>
</dbReference>
<dbReference type="InterPro" id="IPR051100">
    <property type="entry name" value="DnaJ_subfamily_B/C"/>
</dbReference>
<evidence type="ECO:0000256" key="3">
    <source>
        <dbReference type="ARBA" id="ARBA00022989"/>
    </source>
</evidence>
<feature type="region of interest" description="Disordered" evidence="5">
    <location>
        <begin position="201"/>
        <end position="222"/>
    </location>
</feature>
<reference evidence="7 8" key="1">
    <citation type="journal article" date="2010" name="Plant Cell">
        <title>The Chlorella variabilis NC64A genome reveals adaptation to photosymbiosis, coevolution with viruses, and cryptic sex.</title>
        <authorList>
            <person name="Blanc G."/>
            <person name="Duncan G."/>
            <person name="Agarkova I."/>
            <person name="Borodovsky M."/>
            <person name="Gurnon J."/>
            <person name="Kuo A."/>
            <person name="Lindquist E."/>
            <person name="Lucas S."/>
            <person name="Pangilinan J."/>
            <person name="Polle J."/>
            <person name="Salamov A."/>
            <person name="Terry A."/>
            <person name="Yamada T."/>
            <person name="Dunigan D.D."/>
            <person name="Grigoriev I.V."/>
            <person name="Claverie J.M."/>
            <person name="Van Etten J.L."/>
        </authorList>
    </citation>
    <scope>NUCLEOTIDE SEQUENCE [LARGE SCALE GENOMIC DNA]</scope>
    <source>
        <strain evidence="7 8">NC64A</strain>
    </source>
</reference>
<dbReference type="OMA" id="TGQARHY"/>
<keyword evidence="2" id="KW-0812">Transmembrane</keyword>
<keyword evidence="8" id="KW-1185">Reference proteome</keyword>
<dbReference type="PROSITE" id="PS50076">
    <property type="entry name" value="DNAJ_2"/>
    <property type="match status" value="1"/>
</dbReference>
<gene>
    <name evidence="7" type="ORF">CHLNCDRAFT_133862</name>
</gene>
<feature type="region of interest" description="Disordered" evidence="5">
    <location>
        <begin position="55"/>
        <end position="125"/>
    </location>
</feature>
<feature type="compositionally biased region" description="Gly residues" evidence="5">
    <location>
        <begin position="205"/>
        <end position="222"/>
    </location>
</feature>
<dbReference type="Gene3D" id="1.10.287.110">
    <property type="entry name" value="DnaJ domain"/>
    <property type="match status" value="1"/>
</dbReference>
<name>E1ZFE9_CHLVA</name>
<dbReference type="GO" id="GO:0071218">
    <property type="term" value="P:cellular response to misfolded protein"/>
    <property type="evidence" value="ECO:0007669"/>
    <property type="project" value="TreeGrafter"/>
</dbReference>
<organism evidence="8">
    <name type="scientific">Chlorella variabilis</name>
    <name type="common">Green alga</name>
    <dbReference type="NCBI Taxonomy" id="554065"/>
    <lineage>
        <taxon>Eukaryota</taxon>
        <taxon>Viridiplantae</taxon>
        <taxon>Chlorophyta</taxon>
        <taxon>core chlorophytes</taxon>
        <taxon>Trebouxiophyceae</taxon>
        <taxon>Chlorellales</taxon>
        <taxon>Chlorellaceae</taxon>
        <taxon>Chlorella clade</taxon>
        <taxon>Chlorella</taxon>
    </lineage>
</organism>
<dbReference type="Proteomes" id="UP000008141">
    <property type="component" value="Unassembled WGS sequence"/>
</dbReference>
<sequence length="425" mass="47013">MNEANKEQAEKCLEVAEAALKAGDTAKAERFAGKALKLFPQDKARLLLARIKRAAGATPSSSTGGGASAATNGHHHGACPTGMGTGPNLRQRQHASTATSGARASSSSRHEPPDEDHKATPEQRELVRRIRGTTEYYEVLQIERTASDDDIKKAYRRLALKLHPDKNKARGADEAFKAVSKAFTCLSDPAKRRHYDAHGREEGAAVGGAGGGGGGFRGGGGGMGDIDPEELFNMFFGGNPFMGGRVYTANFGGQAYRQAHARRHQQAAGRGQAPTEANPLMQLMQLLPLLLLLMFTFFSSRSQPVYSLQPTREYRQQYATATYEVPFYVKDAQQLRSKYPPGSRERVRLEHQIESEYRGSLQQQCYNERMLQARGCRLPAWLTDCLPNSQRYHYYGRREEARHMELKSCDELSRRFASRSASGLR</sequence>
<dbReference type="KEGG" id="cvr:CHLNCDRAFT_133862"/>
<dbReference type="GO" id="GO:0030544">
    <property type="term" value="F:Hsp70 protein binding"/>
    <property type="evidence" value="ECO:0007669"/>
    <property type="project" value="TreeGrafter"/>
</dbReference>
<accession>E1ZFE9</accession>
<evidence type="ECO:0000256" key="1">
    <source>
        <dbReference type="ARBA" id="ARBA00004167"/>
    </source>
</evidence>
<feature type="compositionally biased region" description="Low complexity" evidence="5">
    <location>
        <begin position="95"/>
        <end position="107"/>
    </location>
</feature>
<dbReference type="EMBL" id="GL433844">
    <property type="protein sequence ID" value="EFN55488.1"/>
    <property type="molecule type" value="Genomic_DNA"/>
</dbReference>
<dbReference type="SMART" id="SM00271">
    <property type="entry name" value="DnaJ"/>
    <property type="match status" value="1"/>
</dbReference>
<dbReference type="OrthoDB" id="10250354at2759"/>
<protein>
    <recommendedName>
        <fullName evidence="6">J domain-containing protein</fullName>
    </recommendedName>
</protein>
<proteinExistence type="predicted"/>
<dbReference type="AlphaFoldDB" id="E1ZFE9"/>
<dbReference type="PANTHER" id="PTHR43908:SF3">
    <property type="entry name" value="AT29763P-RELATED"/>
    <property type="match status" value="1"/>
</dbReference>
<dbReference type="STRING" id="554065.E1ZFE9"/>
<dbReference type="RefSeq" id="XP_005847590.1">
    <property type="nucleotide sequence ID" value="XM_005847528.1"/>
</dbReference>
<dbReference type="PRINTS" id="PR00625">
    <property type="entry name" value="JDOMAIN"/>
</dbReference>
<dbReference type="eggNOG" id="KOG0714">
    <property type="taxonomic scope" value="Eukaryota"/>
</dbReference>
<comment type="subcellular location">
    <subcellularLocation>
        <location evidence="1">Membrane</location>
        <topology evidence="1">Single-pass membrane protein</topology>
    </subcellularLocation>
</comment>
<dbReference type="FunCoup" id="E1ZFE9">
    <property type="interactions" value="1695"/>
</dbReference>
<dbReference type="InParanoid" id="E1ZFE9"/>
<evidence type="ECO:0000313" key="7">
    <source>
        <dbReference type="EMBL" id="EFN55488.1"/>
    </source>
</evidence>
<keyword evidence="4" id="KW-0472">Membrane</keyword>
<evidence type="ECO:0000259" key="6">
    <source>
        <dbReference type="PROSITE" id="PS50076"/>
    </source>
</evidence>
<keyword evidence="3" id="KW-1133">Transmembrane helix</keyword>
<evidence type="ECO:0000256" key="2">
    <source>
        <dbReference type="ARBA" id="ARBA00022692"/>
    </source>
</evidence>
<evidence type="ECO:0000256" key="4">
    <source>
        <dbReference type="ARBA" id="ARBA00023136"/>
    </source>
</evidence>
<feature type="compositionally biased region" description="Low complexity" evidence="5">
    <location>
        <begin position="55"/>
        <end position="72"/>
    </location>
</feature>
<feature type="compositionally biased region" description="Basic and acidic residues" evidence="5">
    <location>
        <begin position="108"/>
        <end position="125"/>
    </location>
</feature>
<evidence type="ECO:0000256" key="5">
    <source>
        <dbReference type="SAM" id="MobiDB-lite"/>
    </source>
</evidence>
<dbReference type="GeneID" id="17355055"/>
<dbReference type="InterPro" id="IPR036869">
    <property type="entry name" value="J_dom_sf"/>
</dbReference>